<dbReference type="EC" id="3.1.3.18" evidence="4"/>
<evidence type="ECO:0000256" key="1">
    <source>
        <dbReference type="ARBA" id="ARBA00000830"/>
    </source>
</evidence>
<dbReference type="SFLD" id="SFLDG01129">
    <property type="entry name" value="C1.5:_HAD__Beta-PGM__Phosphata"/>
    <property type="match status" value="1"/>
</dbReference>
<evidence type="ECO:0000256" key="4">
    <source>
        <dbReference type="ARBA" id="ARBA00013078"/>
    </source>
</evidence>
<dbReference type="SUPFAM" id="SSF56784">
    <property type="entry name" value="HAD-like"/>
    <property type="match status" value="1"/>
</dbReference>
<dbReference type="PANTHER" id="PTHR43434:SF1">
    <property type="entry name" value="PHOSPHOGLYCOLATE PHOSPHATASE"/>
    <property type="match status" value="1"/>
</dbReference>
<name>A0ABP7NLY6_9SPHI</name>
<proteinExistence type="inferred from homology"/>
<dbReference type="EMBL" id="BAABAK010000001">
    <property type="protein sequence ID" value="GAA3950093.1"/>
    <property type="molecule type" value="Genomic_DNA"/>
</dbReference>
<protein>
    <recommendedName>
        <fullName evidence="4">phosphoglycolate phosphatase</fullName>
        <ecNumber evidence="4">3.1.3.18</ecNumber>
    </recommendedName>
</protein>
<dbReference type="Pfam" id="PF00702">
    <property type="entry name" value="Hydrolase"/>
    <property type="match status" value="1"/>
</dbReference>
<accession>A0ABP7NLY6</accession>
<evidence type="ECO:0000313" key="6">
    <source>
        <dbReference type="Proteomes" id="UP001501081"/>
    </source>
</evidence>
<reference evidence="6" key="1">
    <citation type="journal article" date="2019" name="Int. J. Syst. Evol. Microbiol.">
        <title>The Global Catalogue of Microorganisms (GCM) 10K type strain sequencing project: providing services to taxonomists for standard genome sequencing and annotation.</title>
        <authorList>
            <consortium name="The Broad Institute Genomics Platform"/>
            <consortium name="The Broad Institute Genome Sequencing Center for Infectious Disease"/>
            <person name="Wu L."/>
            <person name="Ma J."/>
        </authorList>
    </citation>
    <scope>NUCLEOTIDE SEQUENCE [LARGE SCALE GENOMIC DNA]</scope>
    <source>
        <strain evidence="6">JCM 17338</strain>
    </source>
</reference>
<evidence type="ECO:0000256" key="3">
    <source>
        <dbReference type="ARBA" id="ARBA00006171"/>
    </source>
</evidence>
<dbReference type="InterPro" id="IPR050155">
    <property type="entry name" value="HAD-like_hydrolase_sf"/>
</dbReference>
<comment type="similarity">
    <text evidence="3">Belongs to the HAD-like hydrolase superfamily. CbbY/CbbZ/Gph/YieH family.</text>
</comment>
<keyword evidence="6" id="KW-1185">Reference proteome</keyword>
<dbReference type="Gene3D" id="1.10.150.520">
    <property type="match status" value="1"/>
</dbReference>
<dbReference type="RefSeq" id="WP_344764071.1">
    <property type="nucleotide sequence ID" value="NZ_BAABAK010000001.1"/>
</dbReference>
<comment type="caution">
    <text evidence="5">The sequence shown here is derived from an EMBL/GenBank/DDBJ whole genome shotgun (WGS) entry which is preliminary data.</text>
</comment>
<organism evidence="5 6">
    <name type="scientific">Pedobacter ginsengiterrae</name>
    <dbReference type="NCBI Taxonomy" id="871696"/>
    <lineage>
        <taxon>Bacteria</taxon>
        <taxon>Pseudomonadati</taxon>
        <taxon>Bacteroidota</taxon>
        <taxon>Sphingobacteriia</taxon>
        <taxon>Sphingobacteriales</taxon>
        <taxon>Sphingobacteriaceae</taxon>
        <taxon>Pedobacter</taxon>
    </lineage>
</organism>
<evidence type="ECO:0000256" key="2">
    <source>
        <dbReference type="ARBA" id="ARBA00004818"/>
    </source>
</evidence>
<comment type="pathway">
    <text evidence="2">Organic acid metabolism; glycolate biosynthesis; glycolate from 2-phosphoglycolate: step 1/1.</text>
</comment>
<dbReference type="InterPro" id="IPR036412">
    <property type="entry name" value="HAD-like_sf"/>
</dbReference>
<evidence type="ECO:0000313" key="5">
    <source>
        <dbReference type="EMBL" id="GAA3950093.1"/>
    </source>
</evidence>
<dbReference type="Proteomes" id="UP001501081">
    <property type="component" value="Unassembled WGS sequence"/>
</dbReference>
<comment type="catalytic activity">
    <reaction evidence="1">
        <text>2-phosphoglycolate + H2O = glycolate + phosphate</text>
        <dbReference type="Rhea" id="RHEA:14369"/>
        <dbReference type="ChEBI" id="CHEBI:15377"/>
        <dbReference type="ChEBI" id="CHEBI:29805"/>
        <dbReference type="ChEBI" id="CHEBI:43474"/>
        <dbReference type="ChEBI" id="CHEBI:58033"/>
        <dbReference type="EC" id="3.1.3.18"/>
    </reaction>
</comment>
<sequence length="223" mass="26022">MKNINLNNIKLVIFDVDGTLYDQSKLRKKMLVELIRYYIFKPWRFKDLLIVYHFRKEREKKAGQQINNLQEEQFKWCAAKINAPLNRIKEVVDKWIFKFPIKYLKESAYPDVNYFFSKLKENGVLTAIYSDYDSKLKLDSMNLSANLLVSSTDENINAMKPLPDGLNYILAKLNIEDKGKCLFIGDRQELDGICAERAGIPFLLIDNDNANDNFYKSLSNKLA</sequence>
<gene>
    <name evidence="5" type="ORF">GCM10022246_00820</name>
</gene>
<dbReference type="Gene3D" id="3.40.50.1000">
    <property type="entry name" value="HAD superfamily/HAD-like"/>
    <property type="match status" value="1"/>
</dbReference>
<dbReference type="PANTHER" id="PTHR43434">
    <property type="entry name" value="PHOSPHOGLYCOLATE PHOSPHATASE"/>
    <property type="match status" value="1"/>
</dbReference>
<keyword evidence="5" id="KW-0378">Hydrolase</keyword>
<dbReference type="SFLD" id="SFLDS00003">
    <property type="entry name" value="Haloacid_Dehalogenase"/>
    <property type="match status" value="1"/>
</dbReference>
<dbReference type="GO" id="GO:0016787">
    <property type="term" value="F:hydrolase activity"/>
    <property type="evidence" value="ECO:0007669"/>
    <property type="project" value="UniProtKB-KW"/>
</dbReference>
<dbReference type="InterPro" id="IPR023214">
    <property type="entry name" value="HAD_sf"/>
</dbReference>